<dbReference type="AlphaFoldDB" id="A0A1V6U098"/>
<evidence type="ECO:0000256" key="1">
    <source>
        <dbReference type="SAM" id="MobiDB-lite"/>
    </source>
</evidence>
<gene>
    <name evidence="2" type="ORF">PENSTE_c001G09045</name>
</gene>
<feature type="region of interest" description="Disordered" evidence="1">
    <location>
        <begin position="1"/>
        <end position="46"/>
    </location>
</feature>
<proteinExistence type="predicted"/>
<dbReference type="OrthoDB" id="4326688at2759"/>
<comment type="caution">
    <text evidence="2">The sequence shown here is derived from an EMBL/GenBank/DDBJ whole genome shotgun (WGS) entry which is preliminary data.</text>
</comment>
<organism evidence="2 3">
    <name type="scientific">Penicillium steckii</name>
    <dbReference type="NCBI Taxonomy" id="303698"/>
    <lineage>
        <taxon>Eukaryota</taxon>
        <taxon>Fungi</taxon>
        <taxon>Dikarya</taxon>
        <taxon>Ascomycota</taxon>
        <taxon>Pezizomycotina</taxon>
        <taxon>Eurotiomycetes</taxon>
        <taxon>Eurotiomycetidae</taxon>
        <taxon>Eurotiales</taxon>
        <taxon>Aspergillaceae</taxon>
        <taxon>Penicillium</taxon>
    </lineage>
</organism>
<feature type="compositionally biased region" description="Low complexity" evidence="1">
    <location>
        <begin position="485"/>
        <end position="495"/>
    </location>
</feature>
<reference evidence="3" key="1">
    <citation type="journal article" date="2017" name="Nat. Microbiol.">
        <title>Global analysis of biosynthetic gene clusters reveals vast potential of secondary metabolite production in Penicillium species.</title>
        <authorList>
            <person name="Nielsen J.C."/>
            <person name="Grijseels S."/>
            <person name="Prigent S."/>
            <person name="Ji B."/>
            <person name="Dainat J."/>
            <person name="Nielsen K.F."/>
            <person name="Frisvad J.C."/>
            <person name="Workman M."/>
            <person name="Nielsen J."/>
        </authorList>
    </citation>
    <scope>NUCLEOTIDE SEQUENCE [LARGE SCALE GENOMIC DNA]</scope>
    <source>
        <strain evidence="3">IBT 24891</strain>
    </source>
</reference>
<accession>A0A1V6U098</accession>
<evidence type="ECO:0000313" key="3">
    <source>
        <dbReference type="Proteomes" id="UP000191285"/>
    </source>
</evidence>
<dbReference type="EMBL" id="MLKD01000001">
    <property type="protein sequence ID" value="OQE31995.1"/>
    <property type="molecule type" value="Genomic_DNA"/>
</dbReference>
<feature type="compositionally biased region" description="Low complexity" evidence="1">
    <location>
        <begin position="643"/>
        <end position="652"/>
    </location>
</feature>
<name>A0A1V6U098_9EURO</name>
<dbReference type="STRING" id="303698.A0A1V6U098"/>
<feature type="region of interest" description="Disordered" evidence="1">
    <location>
        <begin position="634"/>
        <end position="659"/>
    </location>
</feature>
<sequence>MGVQTQRPNPHALLGLQGVSTRTSPADEPMPDATPPRGKIRSREEFESDITPVELFPRNTTTQKIPENEEINCDDIDFAEDDWDGRIQRCQERMDAAVYKDVWKRRLDRLKAAKATQSNKMKQYPGKTWEVVQRIEALQKIEAHLRKIKDPLKELPNVLGIMKAYKKGHLEWEDNGSASYWCQGRMIAGPEQFSFERFKELNNPENRGDGGFWVEGIHPLAPSQLVFKSKAYREDRRNGDERALIRLRVRLSHGVRRTDINGKEYPTYLVRCIEDSGSSMMTIFNDDMLLLMGDDAQHYTAPMEHLMGYQSFEVASGRDMILKIIAVHVNLAGYDEANNRVELRFAGGDTSLPCAVYDEDKNENDAPFVRLSGSWVKHNLYTATAPDEDQILYIGKTKSDITARDMLPATFKPYRWPSFYPPLIGTGLRFNPTSNKIEAIPDPSKKGRKLDKEPKITGTHNPGGSAPRPQSPPSPATGGSGSLWPPAGSWASVAPGPGPGSGIAASTAAHIAGIPVGYNLAAPEQALAQALASYNAPPPGTEPAATYPPPTTATYPAPPGYYAAATGYVPPSPAGAPTGMPPSSMVPYTALPSAYYPAPPGYVSPSSMAHIPLPPVQYFAPPPGYVPHSPTVASTGMPPSSMGRVQRQGQVQRHIHRDL</sequence>
<evidence type="ECO:0000313" key="2">
    <source>
        <dbReference type="EMBL" id="OQE31995.1"/>
    </source>
</evidence>
<protein>
    <submittedName>
        <fullName evidence="2">Uncharacterized protein</fullName>
    </submittedName>
</protein>
<feature type="region of interest" description="Disordered" evidence="1">
    <location>
        <begin position="431"/>
        <end position="495"/>
    </location>
</feature>
<keyword evidence="3" id="KW-1185">Reference proteome</keyword>
<dbReference type="Proteomes" id="UP000191285">
    <property type="component" value="Unassembled WGS sequence"/>
</dbReference>